<keyword evidence="4" id="KW-1185">Reference proteome</keyword>
<organism evidence="3 4">
    <name type="scientific">Clostridium malenominatum</name>
    <dbReference type="NCBI Taxonomy" id="1539"/>
    <lineage>
        <taxon>Bacteria</taxon>
        <taxon>Bacillati</taxon>
        <taxon>Bacillota</taxon>
        <taxon>Clostridia</taxon>
        <taxon>Eubacteriales</taxon>
        <taxon>Clostridiaceae</taxon>
        <taxon>Clostridium</taxon>
    </lineage>
</organism>
<evidence type="ECO:0000256" key="1">
    <source>
        <dbReference type="ARBA" id="ARBA00022679"/>
    </source>
</evidence>
<proteinExistence type="predicted"/>
<gene>
    <name evidence="3" type="ORF">GCM10008905_27190</name>
</gene>
<reference evidence="3 4" key="1">
    <citation type="journal article" date="2019" name="Int. J. Syst. Evol. Microbiol.">
        <title>The Global Catalogue of Microorganisms (GCM) 10K type strain sequencing project: providing services to taxonomists for standard genome sequencing and annotation.</title>
        <authorList>
            <consortium name="The Broad Institute Genomics Platform"/>
            <consortium name="The Broad Institute Genome Sequencing Center for Infectious Disease"/>
            <person name="Wu L."/>
            <person name="Ma J."/>
        </authorList>
    </citation>
    <scope>NUCLEOTIDE SEQUENCE [LARGE SCALE GENOMIC DNA]</scope>
    <source>
        <strain evidence="3 4">JCM 1405</strain>
    </source>
</reference>
<dbReference type="PANTHER" id="PTHR46401">
    <property type="entry name" value="GLYCOSYLTRANSFERASE WBBK-RELATED"/>
    <property type="match status" value="1"/>
</dbReference>
<dbReference type="Proteomes" id="UP001500339">
    <property type="component" value="Unassembled WGS sequence"/>
</dbReference>
<comment type="caution">
    <text evidence="3">The sequence shown here is derived from an EMBL/GenBank/DDBJ whole genome shotgun (WGS) entry which is preliminary data.</text>
</comment>
<name>A0ABN1J4C3_9CLOT</name>
<evidence type="ECO:0000259" key="2">
    <source>
        <dbReference type="Pfam" id="PF00534"/>
    </source>
</evidence>
<dbReference type="SUPFAM" id="SSF53756">
    <property type="entry name" value="UDP-Glycosyltransferase/glycogen phosphorylase"/>
    <property type="match status" value="1"/>
</dbReference>
<dbReference type="InterPro" id="IPR001296">
    <property type="entry name" value="Glyco_trans_1"/>
</dbReference>
<sequence length="374" mass="42764">MKIAIDARGINFYKGTGIGTYTENLLQNLLNIDEKNFYHLYWWGENYTQFKKDNSKITLTSKRSKSFFEDYYFPQNISQEEIDLYHVPQNGIGLNQDLSCKKIITIHDLIPYIMPETVGKGYLNKFLKEIPPLIDNCHSILTVSQWSKNDIIKFFPKFDPDKIFVTPLAADIKYRPMDKEKCNFILKKFYNITKPFILYIGGFSPRKNVHSLIAAFSKLYNKLPIEYELVIVGANKDSGQSLLNMSNNTKARDNIVFTGFVPEGHLPLLYNGCDLFVYPSLYEGFGLPPLEAMSCGTPVISSNLSSIPEVVGDGGILINPYDEKGLEDIMEKILSDMDYQNSIKEKAILRSSLFSWEKTALKTLEAYNKTFEDS</sequence>
<dbReference type="CDD" id="cd03809">
    <property type="entry name" value="GT4_MtfB-like"/>
    <property type="match status" value="1"/>
</dbReference>
<feature type="domain" description="Glycosyl transferase family 1" evidence="2">
    <location>
        <begin position="193"/>
        <end position="348"/>
    </location>
</feature>
<evidence type="ECO:0000313" key="3">
    <source>
        <dbReference type="EMBL" id="GAA0728383.1"/>
    </source>
</evidence>
<accession>A0ABN1J4C3</accession>
<dbReference type="PANTHER" id="PTHR46401:SF2">
    <property type="entry name" value="GLYCOSYLTRANSFERASE WBBK-RELATED"/>
    <property type="match status" value="1"/>
</dbReference>
<dbReference type="Gene3D" id="3.40.50.2000">
    <property type="entry name" value="Glycogen Phosphorylase B"/>
    <property type="match status" value="2"/>
</dbReference>
<keyword evidence="1" id="KW-0808">Transferase</keyword>
<dbReference type="EMBL" id="BAAACF010000003">
    <property type="protein sequence ID" value="GAA0728383.1"/>
    <property type="molecule type" value="Genomic_DNA"/>
</dbReference>
<protein>
    <submittedName>
        <fullName evidence="3">Glycosyltransferase family 1 protein</fullName>
    </submittedName>
</protein>
<dbReference type="Pfam" id="PF00534">
    <property type="entry name" value="Glycos_transf_1"/>
    <property type="match status" value="1"/>
</dbReference>
<dbReference type="RefSeq" id="WP_343770496.1">
    <property type="nucleotide sequence ID" value="NZ_BAAACF010000003.1"/>
</dbReference>
<evidence type="ECO:0000313" key="4">
    <source>
        <dbReference type="Proteomes" id="UP001500339"/>
    </source>
</evidence>